<gene>
    <name evidence="1" type="ORF">MSSD14B_42570</name>
</gene>
<accession>A0A5M3Q650</accession>
<protein>
    <submittedName>
        <fullName evidence="1">Uncharacterized protein</fullName>
    </submittedName>
</protein>
<evidence type="ECO:0000313" key="2">
    <source>
        <dbReference type="Proteomes" id="UP000387223"/>
    </source>
</evidence>
<reference evidence="1 2" key="1">
    <citation type="journal article" date="2019" name="J. Gen. Appl. Microbiol.">
        <title>Aerobic degradation of cis-dichloroethene by the marine bacterium Marinobacter salsuginis strain 5N-3.</title>
        <authorList>
            <person name="Inoue Y."/>
            <person name="Fukunaga Y."/>
            <person name="Katsumata H."/>
            <person name="Ohji S."/>
            <person name="Hosoyama A."/>
            <person name="Mori K."/>
            <person name="Ando K."/>
        </authorList>
    </citation>
    <scope>NUCLEOTIDE SEQUENCE [LARGE SCALE GENOMIC DNA]</scope>
    <source>
        <strain evidence="1 2">NBRC 109114</strain>
    </source>
</reference>
<dbReference type="RefSeq" id="WP_136630321.1">
    <property type="nucleotide sequence ID" value="NZ_BGZI01000056.1"/>
</dbReference>
<dbReference type="AlphaFoldDB" id="A0A5M3Q650"/>
<sequence>MVELINSSNFGVLEEISDLLVEIGEELSARRVIRHYETESFLGANGSLEEAHAVFFNSRHDRSVSVWVTDYIGSCRPDGIGCKVQLWGKPSAGKPDAHHSVRLSKQIPVSLCPDEISAAIRDLLTLETPHVVS</sequence>
<dbReference type="EMBL" id="BGZI01000056">
    <property type="protein sequence ID" value="GBO90589.1"/>
    <property type="molecule type" value="Genomic_DNA"/>
</dbReference>
<dbReference type="Proteomes" id="UP000387223">
    <property type="component" value="Unassembled WGS sequence"/>
</dbReference>
<evidence type="ECO:0000313" key="1">
    <source>
        <dbReference type="EMBL" id="GBO90589.1"/>
    </source>
</evidence>
<name>A0A5M3Q650_9GAMM</name>
<proteinExistence type="predicted"/>
<comment type="caution">
    <text evidence="1">The sequence shown here is derived from an EMBL/GenBank/DDBJ whole genome shotgun (WGS) entry which is preliminary data.</text>
</comment>
<organism evidence="1 2">
    <name type="scientific">Marinobacter salsuginis</name>
    <dbReference type="NCBI Taxonomy" id="418719"/>
    <lineage>
        <taxon>Bacteria</taxon>
        <taxon>Pseudomonadati</taxon>
        <taxon>Pseudomonadota</taxon>
        <taxon>Gammaproteobacteria</taxon>
        <taxon>Pseudomonadales</taxon>
        <taxon>Marinobacteraceae</taxon>
        <taxon>Marinobacter</taxon>
    </lineage>
</organism>